<proteinExistence type="predicted"/>
<evidence type="ECO:0000313" key="1">
    <source>
        <dbReference type="EMBL" id="EIA08544.1"/>
    </source>
</evidence>
<sequence length="865" mass="97478">MSSFSFVAKILFLLVFLSSFTPYEKKSESNFVIDKSTDPDPVSYDLFPVNVIIDGVGSFDLDVLYTDSNLLYINIEDLFRALKIPCTTGLKGIDLDGFIGNEQQSYSIDFAKGLVKVGERTFSAPNKLLKESGSLYMESSYFAKAFGITLDFNYRSLTIKLKADFELPIVKQIRLEKIRSNISKVKGEIVADTLISRDYHLFKFGTLDWSASSFQNWKGGTNNAFGLSLGTELLYGEANISVNYFDRYKFDNRQLQYQWRWIDNDKTFIKQAQVGKISVSTISFINAPLVGASIRNSPTTVRKAQGSYVIDEITEANWTVELYINNVLVDFTTADASGSFTFKVPIVYGFTTVKLRYYGPTGEERTEEREMNVPYTVVAPNEFEYGLSAGVVQDGDGSLFGKWDFNYGVNRILTVGGGVEYLSSLANNGLIPFAKATVQPFSKLILNGEYAHGVRTKGLLNYYITKDILLELDYAKYAEGQKVTLFNASEEREAKLSMPFHYKKVNGYFRLDYSQLVYDTFNYNYSNLMFSASYKQFNANASTQINWVSEKDPFITNDLVLGYRFRNNYVIRSSARYNATDSALISFSTELEKRIAKGYFSASLQRNLQSNDFYLNVGCKYDFSFARATVSGSQSKLNSGTSISARGSLAFGGGNGYIHSNNNSSVGKGGILLYPFLDLNNNGILDKGEHMVKLTTARISGGRAIFNEKDSIVRIPNLNSFTSYLIEFNDNDLDNIAWRFKHKTYKVLVDPNQFKRIDVPILSMGEISGMAYMEKENELKGIGRILIKIYEKNSDKVVAETLSEYDGYIYKLGLKPGEYRACVDLEQLSNLNFIAEPSCRYFTIKASEEGDIVDGIDFILKKNKE</sequence>
<dbReference type="Proteomes" id="UP000005566">
    <property type="component" value="Unassembled WGS sequence"/>
</dbReference>
<organism evidence="1 2">
    <name type="scientific">Flavobacterium frigoris (strain PS1)</name>
    <dbReference type="NCBI Taxonomy" id="1086011"/>
    <lineage>
        <taxon>Bacteria</taxon>
        <taxon>Pseudomonadati</taxon>
        <taxon>Bacteroidota</taxon>
        <taxon>Flavobacteriia</taxon>
        <taxon>Flavobacteriales</taxon>
        <taxon>Flavobacteriaceae</taxon>
        <taxon>Flavobacterium</taxon>
    </lineage>
</organism>
<comment type="caution">
    <text evidence="1">The sequence shown here is derived from an EMBL/GenBank/DDBJ whole genome shotgun (WGS) entry which is preliminary data.</text>
</comment>
<evidence type="ECO:0008006" key="3">
    <source>
        <dbReference type="Google" id="ProtNLM"/>
    </source>
</evidence>
<evidence type="ECO:0000313" key="2">
    <source>
        <dbReference type="Proteomes" id="UP000005566"/>
    </source>
</evidence>
<dbReference type="AlphaFoldDB" id="H7FS47"/>
<dbReference type="EMBL" id="AHKF01000018">
    <property type="protein sequence ID" value="EIA08544.1"/>
    <property type="molecule type" value="Genomic_DNA"/>
</dbReference>
<keyword evidence="2" id="KW-1185">Reference proteome</keyword>
<name>H7FS47_FLAFP</name>
<dbReference type="eggNOG" id="COG3188">
    <property type="taxonomic scope" value="Bacteria"/>
</dbReference>
<reference evidence="1 2" key="1">
    <citation type="journal article" date="2014" name="Acta Crystallogr. D">
        <title>Structure-based characterization and antifreeze properties of a hyperactive ice-binding protein from the Antarctic bacterium Flavobacterium frigoris PS1.</title>
        <authorList>
            <person name="Do H."/>
            <person name="Kim S.J."/>
            <person name="Kim H.J."/>
            <person name="Lee J.H."/>
        </authorList>
    </citation>
    <scope>NUCLEOTIDE SEQUENCE [LARGE SCALE GENOMIC DNA]</scope>
    <source>
        <strain evidence="1 2">PS1</strain>
    </source>
</reference>
<dbReference type="PATRIC" id="fig|1086011.3.peg.2218"/>
<protein>
    <recommendedName>
        <fullName evidence="3">Outer membrane usher protein FimD/PapC</fullName>
    </recommendedName>
</protein>
<dbReference type="STRING" id="1086011.HJ01_02266"/>
<gene>
    <name evidence="1" type="ORF">HJ01_02266</name>
</gene>
<accession>H7FS47</accession>